<keyword evidence="1" id="KW-0175">Coiled coil</keyword>
<evidence type="ECO:0000313" key="4">
    <source>
        <dbReference type="Proteomes" id="UP000031163"/>
    </source>
</evidence>
<evidence type="ECO:0000256" key="1">
    <source>
        <dbReference type="SAM" id="Coils"/>
    </source>
</evidence>
<accession>A0A0A8H336</accession>
<reference evidence="3 4" key="1">
    <citation type="journal article" date="2014" name="Genome Biol. Evol.">
        <title>Comparative Genomics of the Campylobacter lari Group.</title>
        <authorList>
            <person name="Miller W.G."/>
            <person name="Yee E."/>
            <person name="Chapman M.H."/>
            <person name="Smith T.P."/>
            <person name="Bono J.L."/>
            <person name="Huynh S."/>
            <person name="Parker C.T."/>
            <person name="Vandamme P."/>
            <person name="Luong K."/>
            <person name="Korlach J."/>
        </authorList>
    </citation>
    <scope>NUCLEOTIDE SEQUENCE [LARGE SCALE GENOMIC DNA]</scope>
    <source>
        <strain evidence="3 4">NCTC 12927</strain>
    </source>
</reference>
<keyword evidence="2" id="KW-0812">Transmembrane</keyword>
<evidence type="ECO:0000256" key="2">
    <source>
        <dbReference type="SAM" id="Phobius"/>
    </source>
</evidence>
<dbReference type="AlphaFoldDB" id="A0A0A8H336"/>
<dbReference type="RefSeq" id="WP_039649289.1">
    <property type="nucleotide sequence ID" value="NZ_CP007770.1"/>
</dbReference>
<dbReference type="GeneID" id="74431139"/>
<proteinExistence type="predicted"/>
<keyword evidence="2" id="KW-0472">Membrane</keyword>
<feature type="coiled-coil region" evidence="1">
    <location>
        <begin position="49"/>
        <end position="76"/>
    </location>
</feature>
<evidence type="ECO:0000313" key="3">
    <source>
        <dbReference type="EMBL" id="AJC87324.1"/>
    </source>
</evidence>
<feature type="transmembrane region" description="Helical" evidence="2">
    <location>
        <begin position="16"/>
        <end position="39"/>
    </location>
</feature>
<gene>
    <name evidence="3" type="ORF">CINS_0324</name>
</gene>
<organism evidence="3 4">
    <name type="scientific">Campylobacter insulaenigrae NCTC 12927</name>
    <dbReference type="NCBI Taxonomy" id="1031564"/>
    <lineage>
        <taxon>Bacteria</taxon>
        <taxon>Pseudomonadati</taxon>
        <taxon>Campylobacterota</taxon>
        <taxon>Epsilonproteobacteria</taxon>
        <taxon>Campylobacterales</taxon>
        <taxon>Campylobacteraceae</taxon>
        <taxon>Campylobacter</taxon>
    </lineage>
</organism>
<dbReference type="STRING" id="1031564.CINS_0324"/>
<dbReference type="EMBL" id="CP007770">
    <property type="protein sequence ID" value="AJC87324.1"/>
    <property type="molecule type" value="Genomic_DNA"/>
</dbReference>
<protein>
    <submittedName>
        <fullName evidence="3">Uncharacterized protein</fullName>
    </submittedName>
</protein>
<dbReference type="Proteomes" id="UP000031163">
    <property type="component" value="Chromosome"/>
</dbReference>
<sequence length="179" mass="21355">MNKKDRSLEEVDILKILIYSFTFVVICVVLILFLIIPFLKDYKINYSRLAKQEIQNTKAINELKNLEETIENFKKTNKIRLMQINSDFSQDDFVKFMQNYFDDIKIKSIPIKQDKIYLKYQFDVQVKIKSPQAFYSFLNDLQKYQNLVEINTPVSFSANQKYINLNFKVNVFFAKAIEK</sequence>
<dbReference type="KEGG" id="cis:CINS_0324"/>
<keyword evidence="2" id="KW-1133">Transmembrane helix</keyword>
<name>A0A0A8H336_9BACT</name>
<dbReference type="HOGENOM" id="CLU_123844_0_0_7"/>